<organism evidence="5 6">
    <name type="scientific">Falsarthrobacter nasiphocae</name>
    <dbReference type="NCBI Taxonomy" id="189863"/>
    <lineage>
        <taxon>Bacteria</taxon>
        <taxon>Bacillati</taxon>
        <taxon>Actinomycetota</taxon>
        <taxon>Actinomycetes</taxon>
        <taxon>Micrococcales</taxon>
        <taxon>Micrococcaceae</taxon>
        <taxon>Falsarthrobacter</taxon>
    </lineage>
</organism>
<evidence type="ECO:0000256" key="2">
    <source>
        <dbReference type="ARBA" id="ARBA00022857"/>
    </source>
</evidence>
<dbReference type="GO" id="GO:0004030">
    <property type="term" value="F:aldehyde dehydrogenase [NAD(P)+] activity"/>
    <property type="evidence" value="ECO:0007669"/>
    <property type="project" value="InterPro"/>
</dbReference>
<dbReference type="InterPro" id="IPR015590">
    <property type="entry name" value="Aldehyde_DH_dom"/>
</dbReference>
<dbReference type="FunFam" id="3.40.605.10:FF:000012">
    <property type="entry name" value="NAD-dependent succinate-semialdehyde dehydrogenase"/>
    <property type="match status" value="1"/>
</dbReference>
<dbReference type="InterPro" id="IPR044148">
    <property type="entry name" value="ALDH_GabD1-like"/>
</dbReference>
<comment type="caution">
    <text evidence="5">The sequence shown here is derived from an EMBL/GenBank/DDBJ whole genome shotgun (WGS) entry which is preliminary data.</text>
</comment>
<dbReference type="EC" id="1.2.1.16" evidence="5"/>
<feature type="domain" description="Aldehyde dehydrogenase" evidence="4">
    <location>
        <begin position="4"/>
        <end position="450"/>
    </location>
</feature>
<keyword evidence="6" id="KW-1185">Reference proteome</keyword>
<evidence type="ECO:0000256" key="3">
    <source>
        <dbReference type="ARBA" id="ARBA00023002"/>
    </source>
</evidence>
<dbReference type="EC" id="1.2.1.79" evidence="5"/>
<keyword evidence="3 5" id="KW-0560">Oxidoreductase</keyword>
<comment type="similarity">
    <text evidence="1">Belongs to the aldehyde dehydrogenase family.</text>
</comment>
<proteinExistence type="inferred from homology"/>
<dbReference type="AlphaFoldDB" id="A0AAE3YDS3"/>
<dbReference type="FunFam" id="3.40.309.10:FF:000009">
    <property type="entry name" value="Aldehyde dehydrogenase A"/>
    <property type="match status" value="1"/>
</dbReference>
<evidence type="ECO:0000259" key="4">
    <source>
        <dbReference type="Pfam" id="PF00171"/>
    </source>
</evidence>
<keyword evidence="2" id="KW-0521">NADP</keyword>
<protein>
    <submittedName>
        <fullName evidence="5">Succinate-semialdehyde dehydrogenase/glutarate-semialdehyde dehydrogenase</fullName>
        <ecNumber evidence="5">1.2.1.16</ecNumber>
        <ecNumber evidence="5">1.2.1.20</ecNumber>
        <ecNumber evidence="5">1.2.1.79</ecNumber>
    </submittedName>
</protein>
<dbReference type="EMBL" id="JAVDUI010000001">
    <property type="protein sequence ID" value="MDR6891524.1"/>
    <property type="molecule type" value="Genomic_DNA"/>
</dbReference>
<dbReference type="InterPro" id="IPR047110">
    <property type="entry name" value="GABD/Sad-like"/>
</dbReference>
<dbReference type="InterPro" id="IPR016162">
    <property type="entry name" value="Ald_DH_N"/>
</dbReference>
<dbReference type="Pfam" id="PF00171">
    <property type="entry name" value="Aldedh"/>
    <property type="match status" value="1"/>
</dbReference>
<sequence length="458" mass="48911">MSDYRTENPATGEVENTWTTLTDEQAQGALDTAHKAFASWRDEPLETRVAVLSKTAQAFKDQAKELAEIAAREMGKPLNQGVEEAELCAQIFAYYADNAEDLLAPTDLGPQGARSSVVELEPVGALVGVMPWNFPYYQVARFVAPNLLLGNTILLKPAEICAASAERIESMLREAGLPQGVYQTIHATNQQIADLVADPRVAGVSLTGSERAGSAVAEGAGRNLTKSLLELGGSDPFIVLGGNIAKTAETAGFARMENAGQACNAPKRMIVLEEHYDEFVEGLVSYVSGLKVGNPLEDGTDMGPLSSVDARDRLVELLEDAREKGATFHTGGTVVDGPGAFIEPAVITGITREMRAFEEELFGPVAVVYKVGSVEEAIELANDTPFGLSGSVWSDDLEKAEATARRIEAGMVYVNEHGTTAAGLPFGGVKRSGYGRELAENGLHEFVNHRLVRVSDAL</sequence>
<dbReference type="RefSeq" id="WP_309849406.1">
    <property type="nucleotide sequence ID" value="NZ_BAAAIU010000022.1"/>
</dbReference>
<gene>
    <name evidence="5" type="ORF">J2S35_000464</name>
</gene>
<dbReference type="GO" id="GO:0004777">
    <property type="term" value="F:succinate-semialdehyde dehydrogenase (NAD+) activity"/>
    <property type="evidence" value="ECO:0007669"/>
    <property type="project" value="TreeGrafter"/>
</dbReference>
<dbReference type="PANTHER" id="PTHR43217">
    <property type="entry name" value="SUCCINATE SEMIALDEHYDE DEHYDROGENASE [NAD(P)+] SAD"/>
    <property type="match status" value="1"/>
</dbReference>
<dbReference type="CDD" id="cd07100">
    <property type="entry name" value="ALDH_SSADH1_GabD1"/>
    <property type="match status" value="1"/>
</dbReference>
<evidence type="ECO:0000256" key="1">
    <source>
        <dbReference type="ARBA" id="ARBA00009986"/>
    </source>
</evidence>
<evidence type="ECO:0000313" key="6">
    <source>
        <dbReference type="Proteomes" id="UP001247307"/>
    </source>
</evidence>
<name>A0AAE3YDS3_9MICC</name>
<dbReference type="GO" id="GO:0102810">
    <property type="term" value="F:glutarate-semialdehyde dehydrogenase (NADP+) activity"/>
    <property type="evidence" value="ECO:0007669"/>
    <property type="project" value="UniProtKB-EC"/>
</dbReference>
<reference evidence="5" key="1">
    <citation type="submission" date="2023-07" db="EMBL/GenBank/DDBJ databases">
        <title>Sequencing the genomes of 1000 actinobacteria strains.</title>
        <authorList>
            <person name="Klenk H.-P."/>
        </authorList>
    </citation>
    <scope>NUCLEOTIDE SEQUENCE</scope>
    <source>
        <strain evidence="5">DSM 13988</strain>
    </source>
</reference>
<dbReference type="Proteomes" id="UP001247307">
    <property type="component" value="Unassembled WGS sequence"/>
</dbReference>
<dbReference type="Gene3D" id="3.40.605.10">
    <property type="entry name" value="Aldehyde Dehydrogenase, Chain A, domain 1"/>
    <property type="match status" value="1"/>
</dbReference>
<dbReference type="GO" id="GO:0036243">
    <property type="term" value="F:succinate-semialdehyde dehydrogenase (NADP+) activity"/>
    <property type="evidence" value="ECO:0007669"/>
    <property type="project" value="UniProtKB-EC"/>
</dbReference>
<evidence type="ECO:0000313" key="5">
    <source>
        <dbReference type="EMBL" id="MDR6891524.1"/>
    </source>
</evidence>
<dbReference type="Gene3D" id="3.40.309.10">
    <property type="entry name" value="Aldehyde Dehydrogenase, Chain A, domain 2"/>
    <property type="match status" value="1"/>
</dbReference>
<dbReference type="SUPFAM" id="SSF53720">
    <property type="entry name" value="ALDH-like"/>
    <property type="match status" value="1"/>
</dbReference>
<dbReference type="EC" id="1.2.1.20" evidence="5"/>
<dbReference type="InterPro" id="IPR016161">
    <property type="entry name" value="Ald_DH/histidinol_DH"/>
</dbReference>
<accession>A0AAE3YDS3</accession>
<dbReference type="PANTHER" id="PTHR43217:SF2">
    <property type="entry name" value="SUCCINATE-SEMIALDEHYDE DEHYDROGENASE [NADP(+)]"/>
    <property type="match status" value="1"/>
</dbReference>
<dbReference type="InterPro" id="IPR016163">
    <property type="entry name" value="Ald_DH_C"/>
</dbReference>